<keyword evidence="3 4" id="KW-0998">Cell outer membrane</keyword>
<comment type="subunit">
    <text evidence="4">Part of the Bam complex.</text>
</comment>
<comment type="function">
    <text evidence="4">Part of the outer membrane protein assembly complex, which is involved in assembly and insertion of beta-barrel proteins into the outer membrane.</text>
</comment>
<evidence type="ECO:0000313" key="8">
    <source>
        <dbReference type="EMBL" id="OOR91527.1"/>
    </source>
</evidence>
<comment type="subcellular location">
    <subcellularLocation>
        <location evidence="4">Cell outer membrane</location>
        <topology evidence="4">Lipid-anchor</topology>
    </subcellularLocation>
</comment>
<dbReference type="RefSeq" id="WP_078275990.1">
    <property type="nucleotide sequence ID" value="NZ_CAACXO010000006.1"/>
</dbReference>
<comment type="similarity">
    <text evidence="4">Belongs to the BamD family.</text>
</comment>
<dbReference type="PROSITE" id="PS51257">
    <property type="entry name" value="PROKAR_LIPOPROTEIN"/>
    <property type="match status" value="1"/>
</dbReference>
<accession>A0A1T0A764</accession>
<keyword evidence="10" id="KW-1185">Reference proteome</keyword>
<evidence type="ECO:0000256" key="1">
    <source>
        <dbReference type="ARBA" id="ARBA00022729"/>
    </source>
</evidence>
<reference evidence="8 10" key="1">
    <citation type="submission" date="2017-02" db="EMBL/GenBank/DDBJ databases">
        <title>Draft genome sequence of Moraxella caviae CCUG 355 type strain.</title>
        <authorList>
            <person name="Engstrom-Jakobsson H."/>
            <person name="Salva-Serra F."/>
            <person name="Thorell K."/>
            <person name="Gonzales-Siles L."/>
            <person name="Karlsson R."/>
            <person name="Boulund F."/>
            <person name="Engstrand L."/>
            <person name="Moore E."/>
        </authorList>
    </citation>
    <scope>NUCLEOTIDE SEQUENCE [LARGE SCALE GENOMIC DNA]</scope>
    <source>
        <strain evidence="8 10">CCUG 355</strain>
    </source>
</reference>
<keyword evidence="4" id="KW-0564">Palmitate</keyword>
<dbReference type="AlphaFoldDB" id="A0A1T0A764"/>
<dbReference type="EMBL" id="UGQE01000004">
    <property type="protein sequence ID" value="STZ14388.1"/>
    <property type="molecule type" value="Genomic_DNA"/>
</dbReference>
<evidence type="ECO:0000313" key="11">
    <source>
        <dbReference type="Proteomes" id="UP000255279"/>
    </source>
</evidence>
<evidence type="ECO:0000256" key="6">
    <source>
        <dbReference type="SAM" id="SignalP"/>
    </source>
</evidence>
<dbReference type="GO" id="GO:0043165">
    <property type="term" value="P:Gram-negative-bacterium-type cell outer membrane assembly"/>
    <property type="evidence" value="ECO:0007669"/>
    <property type="project" value="UniProtKB-UniRule"/>
</dbReference>
<sequence length="360" mass="39691">MKSFTTAKTATALLIAGSLALTGCSTLKNVVKKDDDVITTAEKPEAGYYQDAQNALEKERYREAIMALSNVRTFYPTGAYAQQALLDLIYAQFQANDFEAVTHSTSEFIRLYPTSPHLDYALYVQGVTNMGGSPKASRLIRLDQSQRDTAWLRLAFSDFQTLVNNFPNSPYAPDAAQRMVAIYNDFAEHELTAARWYIKRDAYLAAANRARWVFQYYPQSQSVGEAIAIMAYSYEQLGMTDTANQYKTLLQINHPNYLRSDGTVRLPNQGATSWGKRALSAATFGKFGRATDDTASYTGNYQGATKPQVIRQAGQLNLAPAAAQKDGEKTSAPARESSRRILGLGLPAQEAEAGHINDTP</sequence>
<dbReference type="Pfam" id="PF13525">
    <property type="entry name" value="YfiO"/>
    <property type="match status" value="1"/>
</dbReference>
<dbReference type="STRING" id="34060.B0181_02935"/>
<dbReference type="InterPro" id="IPR017689">
    <property type="entry name" value="BamD"/>
</dbReference>
<keyword evidence="4" id="KW-0449">Lipoprotein</keyword>
<keyword evidence="2 4" id="KW-0472">Membrane</keyword>
<reference evidence="9 11" key="2">
    <citation type="submission" date="2018-06" db="EMBL/GenBank/DDBJ databases">
        <authorList>
            <consortium name="Pathogen Informatics"/>
            <person name="Doyle S."/>
        </authorList>
    </citation>
    <scope>NUCLEOTIDE SEQUENCE [LARGE SCALE GENOMIC DNA]</scope>
    <source>
        <strain evidence="9 11">NCTC10293</strain>
    </source>
</reference>
<evidence type="ECO:0000256" key="3">
    <source>
        <dbReference type="ARBA" id="ARBA00023237"/>
    </source>
</evidence>
<feature type="chain" id="PRO_5044062787" description="Outer membrane protein assembly factor BamD" evidence="6">
    <location>
        <begin position="24"/>
        <end position="360"/>
    </location>
</feature>
<feature type="signal peptide" evidence="6">
    <location>
        <begin position="1"/>
        <end position="23"/>
    </location>
</feature>
<organism evidence="8 10">
    <name type="scientific">Moraxella caviae</name>
    <dbReference type="NCBI Taxonomy" id="34060"/>
    <lineage>
        <taxon>Bacteria</taxon>
        <taxon>Pseudomonadati</taxon>
        <taxon>Pseudomonadota</taxon>
        <taxon>Gammaproteobacteria</taxon>
        <taxon>Moraxellales</taxon>
        <taxon>Moraxellaceae</taxon>
        <taxon>Moraxella</taxon>
    </lineage>
</organism>
<dbReference type="Gene3D" id="1.25.40.10">
    <property type="entry name" value="Tetratricopeptide repeat domain"/>
    <property type="match status" value="1"/>
</dbReference>
<evidence type="ECO:0000313" key="9">
    <source>
        <dbReference type="EMBL" id="STZ14388.1"/>
    </source>
</evidence>
<feature type="domain" description="Outer membrane lipoprotein BamD-like" evidence="7">
    <location>
        <begin position="43"/>
        <end position="248"/>
    </location>
</feature>
<dbReference type="EMBL" id="MUXU01000021">
    <property type="protein sequence ID" value="OOR91527.1"/>
    <property type="molecule type" value="Genomic_DNA"/>
</dbReference>
<dbReference type="NCBIfam" id="TIGR03302">
    <property type="entry name" value="OM_YfiO"/>
    <property type="match status" value="1"/>
</dbReference>
<evidence type="ECO:0000259" key="7">
    <source>
        <dbReference type="Pfam" id="PF13525"/>
    </source>
</evidence>
<evidence type="ECO:0000256" key="4">
    <source>
        <dbReference type="HAMAP-Rule" id="MF_00922"/>
    </source>
</evidence>
<evidence type="ECO:0000256" key="5">
    <source>
        <dbReference type="SAM" id="MobiDB-lite"/>
    </source>
</evidence>
<dbReference type="OrthoDB" id="9779191at2"/>
<keyword evidence="1 4" id="KW-0732">Signal</keyword>
<dbReference type="HAMAP" id="MF_00922">
    <property type="entry name" value="OM_assembly_BamD"/>
    <property type="match status" value="1"/>
</dbReference>
<evidence type="ECO:0000256" key="2">
    <source>
        <dbReference type="ARBA" id="ARBA00023136"/>
    </source>
</evidence>
<feature type="region of interest" description="Disordered" evidence="5">
    <location>
        <begin position="320"/>
        <end position="360"/>
    </location>
</feature>
<dbReference type="Proteomes" id="UP000190435">
    <property type="component" value="Unassembled WGS sequence"/>
</dbReference>
<protein>
    <recommendedName>
        <fullName evidence="4">Outer membrane protein assembly factor BamD</fullName>
    </recommendedName>
</protein>
<dbReference type="InterPro" id="IPR039565">
    <property type="entry name" value="BamD-like"/>
</dbReference>
<dbReference type="Proteomes" id="UP000255279">
    <property type="component" value="Unassembled WGS sequence"/>
</dbReference>
<dbReference type="GO" id="GO:0009279">
    <property type="term" value="C:cell outer membrane"/>
    <property type="evidence" value="ECO:0007669"/>
    <property type="project" value="UniProtKB-SubCell"/>
</dbReference>
<dbReference type="CDD" id="cd15830">
    <property type="entry name" value="BamD"/>
    <property type="match status" value="1"/>
</dbReference>
<proteinExistence type="inferred from homology"/>
<gene>
    <name evidence="9" type="primary">yfiO</name>
    <name evidence="4" type="synonym">bamD</name>
    <name evidence="8" type="ORF">B0181_02935</name>
    <name evidence="9" type="ORF">NCTC10293_01981</name>
</gene>
<evidence type="ECO:0000313" key="10">
    <source>
        <dbReference type="Proteomes" id="UP000190435"/>
    </source>
</evidence>
<dbReference type="GO" id="GO:0051205">
    <property type="term" value="P:protein insertion into membrane"/>
    <property type="evidence" value="ECO:0007669"/>
    <property type="project" value="UniProtKB-UniRule"/>
</dbReference>
<name>A0A1T0A764_9GAMM</name>
<dbReference type="InterPro" id="IPR011990">
    <property type="entry name" value="TPR-like_helical_dom_sf"/>
</dbReference>